<dbReference type="EMBL" id="MU858190">
    <property type="protein sequence ID" value="KAK4209913.1"/>
    <property type="molecule type" value="Genomic_DNA"/>
</dbReference>
<evidence type="ECO:0000256" key="1">
    <source>
        <dbReference type="SAM" id="SignalP"/>
    </source>
</evidence>
<evidence type="ECO:0000313" key="2">
    <source>
        <dbReference type="EMBL" id="KAK4209913.1"/>
    </source>
</evidence>
<comment type="caution">
    <text evidence="2">The sequence shown here is derived from an EMBL/GenBank/DDBJ whole genome shotgun (WGS) entry which is preliminary data.</text>
</comment>
<dbReference type="InterPro" id="IPR024079">
    <property type="entry name" value="MetalloPept_cat_dom_sf"/>
</dbReference>
<protein>
    <submittedName>
        <fullName evidence="2">Uncharacterized protein</fullName>
    </submittedName>
</protein>
<organism evidence="2 3">
    <name type="scientific">Rhypophila decipiens</name>
    <dbReference type="NCBI Taxonomy" id="261697"/>
    <lineage>
        <taxon>Eukaryota</taxon>
        <taxon>Fungi</taxon>
        <taxon>Dikarya</taxon>
        <taxon>Ascomycota</taxon>
        <taxon>Pezizomycotina</taxon>
        <taxon>Sordariomycetes</taxon>
        <taxon>Sordariomycetidae</taxon>
        <taxon>Sordariales</taxon>
        <taxon>Naviculisporaceae</taxon>
        <taxon>Rhypophila</taxon>
    </lineage>
</organism>
<keyword evidence="1" id="KW-0732">Signal</keyword>
<dbReference type="GO" id="GO:0008237">
    <property type="term" value="F:metallopeptidase activity"/>
    <property type="evidence" value="ECO:0007669"/>
    <property type="project" value="InterPro"/>
</dbReference>
<dbReference type="AlphaFoldDB" id="A0AAN6XZR0"/>
<evidence type="ECO:0000313" key="3">
    <source>
        <dbReference type="Proteomes" id="UP001301769"/>
    </source>
</evidence>
<proteinExistence type="predicted"/>
<feature type="chain" id="PRO_5042998215" evidence="1">
    <location>
        <begin position="24"/>
        <end position="341"/>
    </location>
</feature>
<feature type="signal peptide" evidence="1">
    <location>
        <begin position="1"/>
        <end position="23"/>
    </location>
</feature>
<keyword evidence="3" id="KW-1185">Reference proteome</keyword>
<sequence length="341" mass="38160">MVRLSIAWLLSVTVPLAIRGVLARDARTARDLFNVDFSTDDNGGCAYAGENEIDTELEEIYQILNIGTVLVDEWDHADEAKRLLTAFFGTPNDAQRAQLTSNYEEVMDFLRNGRLFNGEKPYLFCNSNWLTRQRVADTVLDANGQRIFTNPPQNTQALTIRELQRRDGTAGYTYWWTSRMNAYLALPGSSPRTYCDRDARNKGVTTEPIALGRPYIPFTSITICPNGFENRWRRRNSAAVNPVRASAVTARSQSIGSLYPTAMTLFHELFHLVLGNTNTFVDPNTLYEEYGVAGMLGLSADQALRNPESMALVAVAYDITSHEGQVGQDFVEFHTGYATRG</sequence>
<dbReference type="Proteomes" id="UP001301769">
    <property type="component" value="Unassembled WGS sequence"/>
</dbReference>
<accession>A0AAN6XZR0</accession>
<reference evidence="2" key="2">
    <citation type="submission" date="2023-05" db="EMBL/GenBank/DDBJ databases">
        <authorList>
            <consortium name="Lawrence Berkeley National Laboratory"/>
            <person name="Steindorff A."/>
            <person name="Hensen N."/>
            <person name="Bonometti L."/>
            <person name="Westerberg I."/>
            <person name="Brannstrom I.O."/>
            <person name="Guillou S."/>
            <person name="Cros-Aarteil S."/>
            <person name="Calhoun S."/>
            <person name="Haridas S."/>
            <person name="Kuo A."/>
            <person name="Mondo S."/>
            <person name="Pangilinan J."/>
            <person name="Riley R."/>
            <person name="Labutti K."/>
            <person name="Andreopoulos B."/>
            <person name="Lipzen A."/>
            <person name="Chen C."/>
            <person name="Yanf M."/>
            <person name="Daum C."/>
            <person name="Ng V."/>
            <person name="Clum A."/>
            <person name="Ohm R."/>
            <person name="Martin F."/>
            <person name="Silar P."/>
            <person name="Natvig D."/>
            <person name="Lalanne C."/>
            <person name="Gautier V."/>
            <person name="Ament-Velasquez S.L."/>
            <person name="Kruys A."/>
            <person name="Hutchinson M.I."/>
            <person name="Powell A.J."/>
            <person name="Barry K."/>
            <person name="Miller A.N."/>
            <person name="Grigoriev I.V."/>
            <person name="Debuchy R."/>
            <person name="Gladieux P."/>
            <person name="Thoren M.H."/>
            <person name="Johannesson H."/>
        </authorList>
    </citation>
    <scope>NUCLEOTIDE SEQUENCE</scope>
    <source>
        <strain evidence="2">PSN293</strain>
    </source>
</reference>
<name>A0AAN6XZR0_9PEZI</name>
<gene>
    <name evidence="2" type="ORF">QBC37DRAFT_390891</name>
</gene>
<reference evidence="2" key="1">
    <citation type="journal article" date="2023" name="Mol. Phylogenet. Evol.">
        <title>Genome-scale phylogeny and comparative genomics of the fungal order Sordariales.</title>
        <authorList>
            <person name="Hensen N."/>
            <person name="Bonometti L."/>
            <person name="Westerberg I."/>
            <person name="Brannstrom I.O."/>
            <person name="Guillou S."/>
            <person name="Cros-Aarteil S."/>
            <person name="Calhoun S."/>
            <person name="Haridas S."/>
            <person name="Kuo A."/>
            <person name="Mondo S."/>
            <person name="Pangilinan J."/>
            <person name="Riley R."/>
            <person name="LaButti K."/>
            <person name="Andreopoulos B."/>
            <person name="Lipzen A."/>
            <person name="Chen C."/>
            <person name="Yan M."/>
            <person name="Daum C."/>
            <person name="Ng V."/>
            <person name="Clum A."/>
            <person name="Steindorff A."/>
            <person name="Ohm R.A."/>
            <person name="Martin F."/>
            <person name="Silar P."/>
            <person name="Natvig D.O."/>
            <person name="Lalanne C."/>
            <person name="Gautier V."/>
            <person name="Ament-Velasquez S.L."/>
            <person name="Kruys A."/>
            <person name="Hutchinson M.I."/>
            <person name="Powell A.J."/>
            <person name="Barry K."/>
            <person name="Miller A.N."/>
            <person name="Grigoriev I.V."/>
            <person name="Debuchy R."/>
            <person name="Gladieux P."/>
            <person name="Hiltunen Thoren M."/>
            <person name="Johannesson H."/>
        </authorList>
    </citation>
    <scope>NUCLEOTIDE SEQUENCE</scope>
    <source>
        <strain evidence="2">PSN293</strain>
    </source>
</reference>
<dbReference type="Gene3D" id="3.40.390.10">
    <property type="entry name" value="Collagenase (Catalytic Domain)"/>
    <property type="match status" value="1"/>
</dbReference>